<feature type="signal peptide" evidence="2">
    <location>
        <begin position="1"/>
        <end position="19"/>
    </location>
</feature>
<organism evidence="4 5">
    <name type="scientific">Aureibaculum flavum</name>
    <dbReference type="NCBI Taxonomy" id="2795986"/>
    <lineage>
        <taxon>Bacteria</taxon>
        <taxon>Pseudomonadati</taxon>
        <taxon>Bacteroidota</taxon>
        <taxon>Flavobacteriia</taxon>
        <taxon>Flavobacteriales</taxon>
        <taxon>Flavobacteriaceae</taxon>
        <taxon>Aureibaculum</taxon>
    </lineage>
</organism>
<keyword evidence="5" id="KW-1185">Reference proteome</keyword>
<name>A0ABS0WN22_9FLAO</name>
<protein>
    <recommendedName>
        <fullName evidence="3">Heavy metal binding domain-containing protein</fullName>
    </recommendedName>
</protein>
<keyword evidence="2" id="KW-0732">Signal</keyword>
<evidence type="ECO:0000259" key="3">
    <source>
        <dbReference type="Pfam" id="PF19335"/>
    </source>
</evidence>
<gene>
    <name evidence="4" type="ORF">JBL43_03895</name>
</gene>
<comment type="caution">
    <text evidence="4">The sequence shown here is derived from an EMBL/GenBank/DDBJ whole genome shotgun (WGS) entry which is preliminary data.</text>
</comment>
<feature type="chain" id="PRO_5045834110" description="Heavy metal binding domain-containing protein" evidence="2">
    <location>
        <begin position="20"/>
        <end position="103"/>
    </location>
</feature>
<proteinExistence type="predicted"/>
<dbReference type="Pfam" id="PF19335">
    <property type="entry name" value="HMBD"/>
    <property type="match status" value="1"/>
</dbReference>
<accession>A0ABS0WN22</accession>
<sequence>MKKLILMLAVVTVVSIAFTSCKSDKKDDVKTEEKVDVASNEVYQCPMNCEDGKSYTEAGSCPVCKMDLKAKTVDMDDGESHEEHADEDGDDHHDSEEDGDKEA</sequence>
<evidence type="ECO:0000313" key="5">
    <source>
        <dbReference type="Proteomes" id="UP000623301"/>
    </source>
</evidence>
<dbReference type="Proteomes" id="UP000623301">
    <property type="component" value="Unassembled WGS sequence"/>
</dbReference>
<evidence type="ECO:0000313" key="4">
    <source>
        <dbReference type="EMBL" id="MBJ2173363.1"/>
    </source>
</evidence>
<reference evidence="4 5" key="1">
    <citation type="submission" date="2020-12" db="EMBL/GenBank/DDBJ databases">
        <title>Aureibaculum luteum sp. nov. and Aureibaculum flavum sp. nov., novel members of the family Flavobacteriaceae isolated from Antarctic intertidal sediments.</title>
        <authorList>
            <person name="He X."/>
            <person name="Zhang X."/>
        </authorList>
    </citation>
    <scope>NUCLEOTIDE SEQUENCE [LARGE SCALE GENOMIC DNA]</scope>
    <source>
        <strain evidence="4 5">A20</strain>
    </source>
</reference>
<feature type="compositionally biased region" description="Acidic residues" evidence="1">
    <location>
        <begin position="75"/>
        <end position="89"/>
    </location>
</feature>
<dbReference type="EMBL" id="JAEHFJ010000002">
    <property type="protein sequence ID" value="MBJ2173363.1"/>
    <property type="molecule type" value="Genomic_DNA"/>
</dbReference>
<dbReference type="PROSITE" id="PS51257">
    <property type="entry name" value="PROKAR_LIPOPROTEIN"/>
    <property type="match status" value="1"/>
</dbReference>
<evidence type="ECO:0000256" key="2">
    <source>
        <dbReference type="SAM" id="SignalP"/>
    </source>
</evidence>
<feature type="region of interest" description="Disordered" evidence="1">
    <location>
        <begin position="74"/>
        <end position="103"/>
    </location>
</feature>
<dbReference type="RefSeq" id="WP_198840171.1">
    <property type="nucleotide sequence ID" value="NZ_JAEHFJ010000002.1"/>
</dbReference>
<feature type="domain" description="Heavy metal binding" evidence="3">
    <location>
        <begin position="42"/>
        <end position="70"/>
    </location>
</feature>
<evidence type="ECO:0000256" key="1">
    <source>
        <dbReference type="SAM" id="MobiDB-lite"/>
    </source>
</evidence>
<dbReference type="InterPro" id="IPR045800">
    <property type="entry name" value="HMBD"/>
</dbReference>